<reference evidence="2" key="1">
    <citation type="submission" date="2019-08" db="EMBL/GenBank/DDBJ databases">
        <title>Limnoglobus roseus gen. nov., sp. nov., a novel freshwater planctomycete with a giant genome from the family Gemmataceae.</title>
        <authorList>
            <person name="Kulichevskaya I.S."/>
            <person name="Naumoff D.G."/>
            <person name="Miroshnikov K."/>
            <person name="Ivanova A."/>
            <person name="Philippov D.A."/>
            <person name="Hakobyan A."/>
            <person name="Rijpstra I.C."/>
            <person name="Sinninghe Damste J.S."/>
            <person name="Liesack W."/>
            <person name="Dedysh S.N."/>
        </authorList>
    </citation>
    <scope>NUCLEOTIDE SEQUENCE [LARGE SCALE GENOMIC DNA]</scope>
    <source>
        <strain evidence="2">PX52</strain>
    </source>
</reference>
<dbReference type="EMBL" id="CP042425">
    <property type="protein sequence ID" value="QEL13659.1"/>
    <property type="molecule type" value="Genomic_DNA"/>
</dbReference>
<gene>
    <name evidence="1" type="ORF">PX52LOC_00517</name>
</gene>
<sequence>MLNPKLSLAAFTAVLGLAVLALPRTELDPQEVARRRLLKQHLAAIDEQVRLNHMLIASGTWDPNTFFNIMQVVRNRNAVMKELYGETPQLLREYEAVYLEVSQLQRMMLDRLESGQVRRSECWCCYVLSPFTIELRELKAKLGVGQGFEESISRETIERYNRLKYPVTTMTATVAVPTVPMTSNRTIASPNSNVETPKLSLPNLNVLPEK</sequence>
<organism evidence="1 2">
    <name type="scientific">Limnoglobus roseus</name>
    <dbReference type="NCBI Taxonomy" id="2598579"/>
    <lineage>
        <taxon>Bacteria</taxon>
        <taxon>Pseudomonadati</taxon>
        <taxon>Planctomycetota</taxon>
        <taxon>Planctomycetia</taxon>
        <taxon>Gemmatales</taxon>
        <taxon>Gemmataceae</taxon>
        <taxon>Limnoglobus</taxon>
    </lineage>
</organism>
<name>A0A5C1A3K0_9BACT</name>
<proteinExistence type="predicted"/>
<dbReference type="Proteomes" id="UP000324974">
    <property type="component" value="Chromosome"/>
</dbReference>
<dbReference type="KEGG" id="lrs:PX52LOC_00517"/>
<accession>A0A5C1A3K0</accession>
<keyword evidence="2" id="KW-1185">Reference proteome</keyword>
<protein>
    <submittedName>
        <fullName evidence="1">Uncharacterized protein</fullName>
    </submittedName>
</protein>
<evidence type="ECO:0000313" key="2">
    <source>
        <dbReference type="Proteomes" id="UP000324974"/>
    </source>
</evidence>
<dbReference type="RefSeq" id="WP_149108613.1">
    <property type="nucleotide sequence ID" value="NZ_CP042425.1"/>
</dbReference>
<dbReference type="AlphaFoldDB" id="A0A5C1A3K0"/>
<evidence type="ECO:0000313" key="1">
    <source>
        <dbReference type="EMBL" id="QEL13659.1"/>
    </source>
</evidence>